<dbReference type="EMBL" id="LCGH01000001">
    <property type="protein sequence ID" value="KKT11877.1"/>
    <property type="molecule type" value="Genomic_DNA"/>
</dbReference>
<dbReference type="Proteomes" id="UP000033907">
    <property type="component" value="Unassembled WGS sequence"/>
</dbReference>
<accession>A0A0G1GWX0</accession>
<gene>
    <name evidence="1" type="ORF">UV91_C0001G0089</name>
</gene>
<organism evidence="1 2">
    <name type="scientific">Candidatus Nomurabacteria bacterium GW2011_GWF2_43_24</name>
    <dbReference type="NCBI Taxonomy" id="1618778"/>
    <lineage>
        <taxon>Bacteria</taxon>
        <taxon>Candidatus Nomuraibacteriota</taxon>
    </lineage>
</organism>
<name>A0A0G1GWX0_9BACT</name>
<evidence type="ECO:0000313" key="2">
    <source>
        <dbReference type="Proteomes" id="UP000033907"/>
    </source>
</evidence>
<comment type="caution">
    <text evidence="1">The sequence shown here is derived from an EMBL/GenBank/DDBJ whole genome shotgun (WGS) entry which is preliminary data.</text>
</comment>
<proteinExistence type="predicted"/>
<dbReference type="AlphaFoldDB" id="A0A0G1GWX0"/>
<evidence type="ECO:0000313" key="1">
    <source>
        <dbReference type="EMBL" id="KKT11877.1"/>
    </source>
</evidence>
<reference evidence="1 2" key="1">
    <citation type="journal article" date="2015" name="Nature">
        <title>rRNA introns, odd ribosomes, and small enigmatic genomes across a large radiation of phyla.</title>
        <authorList>
            <person name="Brown C.T."/>
            <person name="Hug L.A."/>
            <person name="Thomas B.C."/>
            <person name="Sharon I."/>
            <person name="Castelle C.J."/>
            <person name="Singh A."/>
            <person name="Wilkins M.J."/>
            <person name="Williams K.H."/>
            <person name="Banfield J.F."/>
        </authorList>
    </citation>
    <scope>NUCLEOTIDE SEQUENCE [LARGE SCALE GENOMIC DNA]</scope>
</reference>
<sequence length="590" mass="69701">MKGESENRIHSVDSVSTTCQNCKGSFTIEPDDFGFYEKIKVPPPTFCFDCRLQRKLTFVNERALFKRKCDNCGKDTITMYSPRNPFRVFCTSCYNDRRNCLEYGIDLDFSKHFLAQFYELFKKVPRLHLMHKNNNGEGCEYANHIYRSRRVYLSYTIVKSEDIYYSKQGLEGNKICLDSFNMKHSERGYELVYVSRAYNSRFLIHSSRCIDSQYLLHCGDCNNCFMSHNLRHKSYVFRNQQLTREEYFKEMKKIKLDSYTEQEKLKKEFSELPRMTGPAQVKAVVNVTGDFIGHSKNAKYCFSNVDTENSKYIVFGVNTIRDCYDLMFAGRSELCYECAGSGAQNNNVSFSLDIGANHEINYCISTNNCGYCFGCVGITNQNYCILNKQYTKEEYEKLVPKIIKHMNQMPYVSKIGRVYKYGEFFPEEFSPFAYNESLAYEEFSMTKEEVLKEGYEWRDLEEKQYKTTIDNRDLPDSVNDVKDSILEEVIACPNQGQTETKCTYGFRIVPDELRFYRLMKIPLPRLCPNCRYYERRKWLNPWKLWHRQCMCSKKNHFHGVEKCEVEFETSYAPERPEIVYCEKCYQAEMY</sequence>
<protein>
    <submittedName>
        <fullName evidence="1">Caib/baif family protein</fullName>
    </submittedName>
</protein>